<feature type="compositionally biased region" description="Low complexity" evidence="11">
    <location>
        <begin position="642"/>
        <end position="671"/>
    </location>
</feature>
<feature type="compositionally biased region" description="Acidic residues" evidence="11">
    <location>
        <begin position="1324"/>
        <end position="1341"/>
    </location>
</feature>
<evidence type="ECO:0000256" key="9">
    <source>
        <dbReference type="PROSITE-ProRule" id="PRU00508"/>
    </source>
</evidence>
<feature type="region of interest" description="Disordered" evidence="11">
    <location>
        <begin position="1220"/>
        <end position="1371"/>
    </location>
</feature>
<evidence type="ECO:0000313" key="14">
    <source>
        <dbReference type="Proteomes" id="UP000007797"/>
    </source>
</evidence>
<dbReference type="OrthoDB" id="15304at2759"/>
<accession>F4Q532</accession>
<reference evidence="14" key="1">
    <citation type="journal article" date="2011" name="Genome Res.">
        <title>Phylogeny-wide analysis of social amoeba genomes highlights ancient origins for complex intercellular communication.</title>
        <authorList>
            <person name="Heidel A.J."/>
            <person name="Lawal H.M."/>
            <person name="Felder M."/>
            <person name="Schilde C."/>
            <person name="Helps N.R."/>
            <person name="Tunggal B."/>
            <person name="Rivero F."/>
            <person name="John U."/>
            <person name="Schleicher M."/>
            <person name="Eichinger L."/>
            <person name="Platzer M."/>
            <person name="Noegel A.A."/>
            <person name="Schaap P."/>
            <person name="Gloeckner G."/>
        </authorList>
    </citation>
    <scope>NUCLEOTIDE SEQUENCE [LARGE SCALE GENOMIC DNA]</scope>
    <source>
        <strain evidence="14">SH3</strain>
    </source>
</reference>
<evidence type="ECO:0000256" key="11">
    <source>
        <dbReference type="SAM" id="MobiDB-lite"/>
    </source>
</evidence>
<dbReference type="UniPathway" id="UPA00143"/>
<dbReference type="PANTHER" id="PTHR21497:SF38">
    <property type="entry name" value="E3 UBIQUITIN-PROTEIN LIGASE"/>
    <property type="match status" value="1"/>
</dbReference>
<feature type="region of interest" description="Disordered" evidence="11">
    <location>
        <begin position="642"/>
        <end position="707"/>
    </location>
</feature>
<keyword evidence="5 10" id="KW-0863">Zinc-finger</keyword>
<keyword evidence="7 10" id="KW-0862">Zinc</keyword>
<dbReference type="Pfam" id="PF18995">
    <property type="entry name" value="PRT6_C"/>
    <property type="match status" value="2"/>
</dbReference>
<comment type="pathway">
    <text evidence="2 10">Protein modification; protein ubiquitination.</text>
</comment>
<dbReference type="GO" id="GO:0016567">
    <property type="term" value="P:protein ubiquitination"/>
    <property type="evidence" value="ECO:0007669"/>
    <property type="project" value="UniProtKB-UniRule"/>
</dbReference>
<keyword evidence="6 10" id="KW-0833">Ubl conjugation pathway</keyword>
<dbReference type="PANTHER" id="PTHR21497">
    <property type="entry name" value="UBIQUITIN LIGASE E3 ALPHA-RELATED"/>
    <property type="match status" value="1"/>
</dbReference>
<organism evidence="13 14">
    <name type="scientific">Cavenderia fasciculata</name>
    <name type="common">Slime mold</name>
    <name type="synonym">Dictyostelium fasciculatum</name>
    <dbReference type="NCBI Taxonomy" id="261658"/>
    <lineage>
        <taxon>Eukaryota</taxon>
        <taxon>Amoebozoa</taxon>
        <taxon>Evosea</taxon>
        <taxon>Eumycetozoa</taxon>
        <taxon>Dictyostelia</taxon>
        <taxon>Acytosteliales</taxon>
        <taxon>Cavenderiaceae</taxon>
        <taxon>Cavenderia</taxon>
    </lineage>
</organism>
<feature type="domain" description="UBR-type" evidence="12">
    <location>
        <begin position="79"/>
        <end position="149"/>
    </location>
</feature>
<dbReference type="InterPro" id="IPR055194">
    <property type="entry name" value="UBR1-like_WH"/>
</dbReference>
<dbReference type="InterPro" id="IPR042065">
    <property type="entry name" value="E3_ELL-like"/>
</dbReference>
<dbReference type="CDD" id="cd19673">
    <property type="entry name" value="UBR-box_UBR3"/>
    <property type="match status" value="1"/>
</dbReference>
<dbReference type="Proteomes" id="UP000007797">
    <property type="component" value="Unassembled WGS sequence"/>
</dbReference>
<evidence type="ECO:0000313" key="13">
    <source>
        <dbReference type="EMBL" id="EGG17925.1"/>
    </source>
</evidence>
<dbReference type="OMA" id="FCGHQIH"/>
<evidence type="ECO:0000256" key="1">
    <source>
        <dbReference type="ARBA" id="ARBA00000900"/>
    </source>
</evidence>
<feature type="compositionally biased region" description="Low complexity" evidence="11">
    <location>
        <begin position="1144"/>
        <end position="1173"/>
    </location>
</feature>
<evidence type="ECO:0000256" key="10">
    <source>
        <dbReference type="RuleBase" id="RU366018"/>
    </source>
</evidence>
<protein>
    <recommendedName>
        <fullName evidence="10">E3 ubiquitin-protein ligase</fullName>
        <ecNumber evidence="10">2.3.2.27</ecNumber>
    </recommendedName>
</protein>
<dbReference type="Gene3D" id="1.10.10.2670">
    <property type="entry name" value="E3 ubiquitin-protein ligase"/>
    <property type="match status" value="1"/>
</dbReference>
<evidence type="ECO:0000256" key="5">
    <source>
        <dbReference type="ARBA" id="ARBA00022771"/>
    </source>
</evidence>
<dbReference type="InterPro" id="IPR039164">
    <property type="entry name" value="UBR1-like"/>
</dbReference>
<comment type="catalytic activity">
    <reaction evidence="1 10">
        <text>S-ubiquitinyl-[E2 ubiquitin-conjugating enzyme]-L-cysteine + [acceptor protein]-L-lysine = [E2 ubiquitin-conjugating enzyme]-L-cysteine + N(6)-ubiquitinyl-[acceptor protein]-L-lysine.</text>
        <dbReference type="EC" id="2.3.2.27"/>
    </reaction>
</comment>
<dbReference type="GO" id="GO:0005737">
    <property type="term" value="C:cytoplasm"/>
    <property type="evidence" value="ECO:0007669"/>
    <property type="project" value="TreeGrafter"/>
</dbReference>
<dbReference type="InterPro" id="IPR003126">
    <property type="entry name" value="Znf_UBR"/>
</dbReference>
<evidence type="ECO:0000256" key="7">
    <source>
        <dbReference type="ARBA" id="ARBA00022833"/>
    </source>
</evidence>
<comment type="similarity">
    <text evidence="8 10">Belongs to the E3 ubiquitin-protein ligase UBR1-like family.</text>
</comment>
<dbReference type="GO" id="GO:0061630">
    <property type="term" value="F:ubiquitin protein ligase activity"/>
    <property type="evidence" value="ECO:0007669"/>
    <property type="project" value="UniProtKB-UniRule"/>
</dbReference>
<dbReference type="Pfam" id="PF22960">
    <property type="entry name" value="WHD_UBR1"/>
    <property type="match status" value="1"/>
</dbReference>
<feature type="region of interest" description="Disordered" evidence="11">
    <location>
        <begin position="1141"/>
        <end position="1198"/>
    </location>
</feature>
<dbReference type="SMART" id="SM00396">
    <property type="entry name" value="ZnF_UBR1"/>
    <property type="match status" value="1"/>
</dbReference>
<dbReference type="RefSeq" id="XP_004356409.1">
    <property type="nucleotide sequence ID" value="XM_004356356.1"/>
</dbReference>
<evidence type="ECO:0000256" key="6">
    <source>
        <dbReference type="ARBA" id="ARBA00022786"/>
    </source>
</evidence>
<dbReference type="GO" id="GO:0008270">
    <property type="term" value="F:zinc ion binding"/>
    <property type="evidence" value="ECO:0007669"/>
    <property type="project" value="UniProtKB-UniRule"/>
</dbReference>
<dbReference type="STRING" id="1054147.F4Q532"/>
<dbReference type="Pfam" id="PF02207">
    <property type="entry name" value="zf-UBR"/>
    <property type="match status" value="1"/>
</dbReference>
<dbReference type="GeneID" id="14868785"/>
<feature type="compositionally biased region" description="Basic and acidic residues" evidence="11">
    <location>
        <begin position="689"/>
        <end position="707"/>
    </location>
</feature>
<proteinExistence type="inferred from homology"/>
<evidence type="ECO:0000256" key="3">
    <source>
        <dbReference type="ARBA" id="ARBA00022679"/>
    </source>
</evidence>
<evidence type="ECO:0000256" key="2">
    <source>
        <dbReference type="ARBA" id="ARBA00004906"/>
    </source>
</evidence>
<evidence type="ECO:0000259" key="12">
    <source>
        <dbReference type="PROSITE" id="PS51157"/>
    </source>
</evidence>
<keyword evidence="3 10" id="KW-0808">Transferase</keyword>
<sequence>MDQTTLNKLSENVEFLPVQFENMWNDYMQDVKAANRGDKSTLLRALLEQCTQIIANALSKEDIEAFFDDLRTKGLLYHGACDTTWNYGDTAYKCKTCQLDPTTALCLACFRSGDHVGHDYSLQSVGGGFCDCGDPTAFKPSGFCQKHKEQTIDVTKYPNRFIMSLSYAIQFVLKKVWYFFESNKEEEYDIFMDWLLKLAQRGDVVKIIVIKYISNTDIGNTTLLPASPFLPTSLLTQFYHPINHALVSPRIKATFVNFCVFLRGSVEFIQAMIETVVPIYKQCIIEAKNHMILASYTIFSSSSVEKLLLRLGAVNVVMDTINTYFKKYLANRASFVRKHARVIRFKQDEIIDLPSYSAFLQLNTIPRPLHRLRTDIGFILGDPIISRSVVTDLRLLGEWFKMISLSQVLSAIESSHAGLKSNDYKNLLVLSSQYLGKWLLGWISSAKQALVDKEEKQKQKEEKEKGADSAAAAAVVSSTASATNYTVSQLINQSMSGEGFTFHLILHRVVAALLLNSLQFFDDSNSGGLKALFGGIIGERSPVSMDDYARCAIAHPVKLFASMGEIKAGMWRSYGREEDMNLQTVMYKSLYYQRFFDLDILLIQIGSALIGNKSFMEQVYHTYALEDWFKLEPSNNNSTVVATATAPATSTTSTSTTTNINNTPPKAPNTNLRQSSSGTKNTPIVVDDEVAKEKEKEKKKEEKRARKLEDDLQKKKILAEDFIQFIVMISTNKTLAGMTDEQIIRKELIHRLCLGDCTHSQVTRNIQRRFVNHPKFEEILLEVAVFQNPQKTEQGKFQLKEACWAEFDPYFAHYNTQDLQSAEERYTEFNNKTKSNIARGTFINYKPRNCFEHIDQLLCSKLVHQVLFTVLQNQLVGNGQKVTETLFTHALNAFELCINQSIWNNLQNKGKSTVVAGTPVSTSSQASFETKALDIEYPSEDNIFINANHEVPTSEGKKLSLMIVLVKLSANTSMSNEHKQQIQNILNLLIDNDATCKVTVESYYAAIKAKKASQVQSTPLKKEDPEEERKRMARARQAAILAQMKSQQNNFKFDDDEDEYDEDEDQAAIKAAEKAKQEANQLIVDGKLSTHTCALCREAGSLKRPMGRVAFIQPSSVLMLSKLTPEERKQRMTDAILKEMGEKPSAQQAARGSPASAGGRQTPHNALNELLGNNDDDDMDPLNDIDMGSEADDDSDDEVTKAMSFLNKISNFGEYFDDGGMFPDGHHHGFQEEEDDEEMEMDPYGEGEDDGEDEDSDDDGSDDDDEDDDEDTGSSSSSSSADDNHMHDQIVIDDEDGQEFPRGRVNANQEIIDIDHEDYYSSMSEDEGFYDDDDDDDDEAIYDFNDGGDRAGANNLHEHGDHHHHHHNRNPGQAAIQNMFRNILFGGPHPPLNDEDEQALFMDDYGEDEEEFLHKEKGDPVTGNPWSQKFSRQELFRNTEQTVNLHMSFCGHQIHEDCFNDYSWNSFKNQDDEEQLIDTQKGEFLCVLCRRIGNAIVPIIPDSGYAGESPSQPQSGLGPLPYDQYKDFIKGMEEKLTIPIDKFEYPESLKPVREAINQFASRVYSVRHNTTFFNAESNEKVTPLIASSIASTIGNTELAGRLKEAENASTTDYHLFGMSESNRVDIRSLFRASVSHIIAHPPFVHEGKMLWNSFSGDLAVPLPKIPENYKDLSEDDKNKFDKQYDEALQENFPPFLTLDLFHTFVQLYLRTSSKDSYVKATNRFYTILRVCFDAYLAQSIFHQLDVLNSNPSSVEKDQFTQGVNQLITTPNDNQQTISNMPKEHSSAIKSHAVVVNTLITHSDTSVPLVSAWSQQILSSYAVFVSEEPEKVEDRDKTLALIPSPAVPKPSLLIDLPKIYNTLSQQYSTVPCLRCKTISSSQAICLLCGTLCCLGSCCKRVLDQKNECVLHAEQCNAGTCMFLVLKSSSTLLIHQPRRTYWISPYLDDHGEEDINLRRGKTLYLNTNRYTQLNTLLLNHQIDQDSKIAEMTTRE</sequence>
<feature type="compositionally biased region" description="Polar residues" evidence="11">
    <location>
        <begin position="672"/>
        <end position="682"/>
    </location>
</feature>
<evidence type="ECO:0000256" key="8">
    <source>
        <dbReference type="ARBA" id="ARBA00046341"/>
    </source>
</evidence>
<dbReference type="EMBL" id="GL883021">
    <property type="protein sequence ID" value="EGG17925.1"/>
    <property type="molecule type" value="Genomic_DNA"/>
</dbReference>
<feature type="compositionally biased region" description="Acidic residues" evidence="11">
    <location>
        <begin position="1174"/>
        <end position="1197"/>
    </location>
</feature>
<feature type="compositionally biased region" description="Acidic residues" evidence="11">
    <location>
        <begin position="1232"/>
        <end position="1272"/>
    </location>
</feature>
<dbReference type="KEGG" id="dfa:DFA_08926"/>
<dbReference type="InterPro" id="IPR044046">
    <property type="entry name" value="E3_ligase_UBR-like_C"/>
</dbReference>
<dbReference type="Gene3D" id="2.10.110.30">
    <property type="match status" value="1"/>
</dbReference>
<dbReference type="SUPFAM" id="SSF46785">
    <property type="entry name" value="Winged helix' DNA-binding domain"/>
    <property type="match status" value="1"/>
</dbReference>
<keyword evidence="14" id="KW-1185">Reference proteome</keyword>
<gene>
    <name evidence="13" type="ORF">DFA_08926</name>
</gene>
<keyword evidence="4 10" id="KW-0479">Metal-binding</keyword>
<dbReference type="FunFam" id="2.10.110.30:FF:000002">
    <property type="entry name" value="Putative e3 ubiquitin-protein ligase ubr3"/>
    <property type="match status" value="1"/>
</dbReference>
<dbReference type="InterPro" id="IPR036390">
    <property type="entry name" value="WH_DNA-bd_sf"/>
</dbReference>
<evidence type="ECO:0000256" key="4">
    <source>
        <dbReference type="ARBA" id="ARBA00022723"/>
    </source>
</evidence>
<dbReference type="GO" id="GO:0000151">
    <property type="term" value="C:ubiquitin ligase complex"/>
    <property type="evidence" value="ECO:0007669"/>
    <property type="project" value="TreeGrafter"/>
</dbReference>
<feature type="zinc finger region" description="UBR-type" evidence="9">
    <location>
        <begin position="79"/>
        <end position="149"/>
    </location>
</feature>
<dbReference type="GO" id="GO:0071596">
    <property type="term" value="P:ubiquitin-dependent protein catabolic process via the N-end rule pathway"/>
    <property type="evidence" value="ECO:0007669"/>
    <property type="project" value="UniProtKB-UniRule"/>
</dbReference>
<dbReference type="EC" id="2.3.2.27" evidence="10"/>
<comment type="function">
    <text evidence="10">Ubiquitin ligase protein which is a component of the N-end rule pathway. Recognizes and binds to proteins bearing specific N-terminal residues that are destabilizing according to the N-end rule, leading to their ubiquitination and subsequent degradation.</text>
</comment>
<name>F4Q532_CACFS</name>
<dbReference type="PROSITE" id="PS51157">
    <property type="entry name" value="ZF_UBR"/>
    <property type="match status" value="1"/>
</dbReference>